<dbReference type="STRING" id="254406.SAMN04488042_1134"/>
<accession>A0A1I4T091</accession>
<dbReference type="Pfam" id="PF04314">
    <property type="entry name" value="PCuAC"/>
    <property type="match status" value="1"/>
</dbReference>
<keyword evidence="1" id="KW-0472">Membrane</keyword>
<keyword evidence="3" id="KW-1185">Reference proteome</keyword>
<feature type="transmembrane region" description="Helical" evidence="1">
    <location>
        <begin position="7"/>
        <end position="25"/>
    </location>
</feature>
<dbReference type="InterPro" id="IPR058248">
    <property type="entry name" value="Lxx211020-like"/>
</dbReference>
<dbReference type="SUPFAM" id="SSF110087">
    <property type="entry name" value="DR1885-like metal-binding protein"/>
    <property type="match status" value="1"/>
</dbReference>
<organism evidence="2 3">
    <name type="scientific">Shimia aestuarii</name>
    <dbReference type="NCBI Taxonomy" id="254406"/>
    <lineage>
        <taxon>Bacteria</taxon>
        <taxon>Pseudomonadati</taxon>
        <taxon>Pseudomonadota</taxon>
        <taxon>Alphaproteobacteria</taxon>
        <taxon>Rhodobacterales</taxon>
        <taxon>Roseobacteraceae</taxon>
    </lineage>
</organism>
<dbReference type="RefSeq" id="WP_093096666.1">
    <property type="nucleotide sequence ID" value="NZ_FOTQ01000013.1"/>
</dbReference>
<dbReference type="InterPro" id="IPR036182">
    <property type="entry name" value="PCuAC_sf"/>
</dbReference>
<evidence type="ECO:0000313" key="2">
    <source>
        <dbReference type="EMBL" id="SFM70069.1"/>
    </source>
</evidence>
<name>A0A1I4T091_9RHOB</name>
<dbReference type="PANTHER" id="PTHR36302">
    <property type="entry name" value="BLR7088 PROTEIN"/>
    <property type="match status" value="1"/>
</dbReference>
<reference evidence="2 3" key="1">
    <citation type="submission" date="2016-10" db="EMBL/GenBank/DDBJ databases">
        <authorList>
            <person name="de Groot N.N."/>
        </authorList>
    </citation>
    <scope>NUCLEOTIDE SEQUENCE [LARGE SCALE GENOMIC DNA]</scope>
    <source>
        <strain evidence="2 3">DSM 15283</strain>
    </source>
</reference>
<gene>
    <name evidence="2" type="ORF">SAMN04488042_1134</name>
</gene>
<dbReference type="Proteomes" id="UP000199144">
    <property type="component" value="Unassembled WGS sequence"/>
</dbReference>
<sequence length="261" mass="27363">MKATNTLRFVLAAMMLIAMAIWQFVPRTSHEILISDAVAAPIDGDPGAIGVFLKLTNTGGPDRLVGASSEVAATTRIEGPMPTLAVPSASTPSLSADGAFLYLSDIKGDLDDGRTLPVTLKFEKAGDITTRARLVAPKTKGAAASFGLFGIGDICQVGEGEPAPKIALRVNQTAQGWEVGVISSDFEFTPDLVDGPHVPGTGHGHLYLDGLKLQRLYAPSASLGVLPAGSYEIRVTLNTNDHRAYVLDDVPVTATARLTVD</sequence>
<proteinExistence type="predicted"/>
<protein>
    <submittedName>
        <fullName evidence="2">Copper(I)-binding protein</fullName>
    </submittedName>
</protein>
<dbReference type="EMBL" id="FOTQ01000013">
    <property type="protein sequence ID" value="SFM70069.1"/>
    <property type="molecule type" value="Genomic_DNA"/>
</dbReference>
<keyword evidence="1" id="KW-1133">Transmembrane helix</keyword>
<dbReference type="InterPro" id="IPR007410">
    <property type="entry name" value="LpqE-like"/>
</dbReference>
<evidence type="ECO:0000313" key="3">
    <source>
        <dbReference type="Proteomes" id="UP000199144"/>
    </source>
</evidence>
<dbReference type="PANTHER" id="PTHR36302:SF1">
    <property type="entry name" value="COPPER CHAPERONE PCU(A)C"/>
    <property type="match status" value="1"/>
</dbReference>
<evidence type="ECO:0000256" key="1">
    <source>
        <dbReference type="SAM" id="Phobius"/>
    </source>
</evidence>
<dbReference type="OrthoDB" id="6385276at2"/>
<dbReference type="AlphaFoldDB" id="A0A1I4T091"/>
<dbReference type="Gene3D" id="2.60.40.1890">
    <property type="entry name" value="PCu(A)C copper chaperone"/>
    <property type="match status" value="1"/>
</dbReference>
<keyword evidence="1" id="KW-0812">Transmembrane</keyword>